<protein>
    <submittedName>
        <fullName evidence="1">Uncharacterized protein</fullName>
    </submittedName>
</protein>
<reference evidence="1" key="1">
    <citation type="journal article" date="2021" name="PeerJ">
        <title>Extensive microbial diversity within the chicken gut microbiome revealed by metagenomics and culture.</title>
        <authorList>
            <person name="Gilroy R."/>
            <person name="Ravi A."/>
            <person name="Getino M."/>
            <person name="Pursley I."/>
            <person name="Horton D.L."/>
            <person name="Alikhan N.F."/>
            <person name="Baker D."/>
            <person name="Gharbi K."/>
            <person name="Hall N."/>
            <person name="Watson M."/>
            <person name="Adriaenssens E.M."/>
            <person name="Foster-Nyarko E."/>
            <person name="Jarju S."/>
            <person name="Secka A."/>
            <person name="Antonio M."/>
            <person name="Oren A."/>
            <person name="Chaudhuri R.R."/>
            <person name="La Ragione R."/>
            <person name="Hildebrand F."/>
            <person name="Pallen M.J."/>
        </authorList>
    </citation>
    <scope>NUCLEOTIDE SEQUENCE</scope>
    <source>
        <strain evidence="1">ChiGjej2B2-19336</strain>
    </source>
</reference>
<organism evidence="1 2">
    <name type="scientific">Mailhella massiliensis</name>
    <dbReference type="NCBI Taxonomy" id="1903261"/>
    <lineage>
        <taxon>Bacteria</taxon>
        <taxon>Pseudomonadati</taxon>
        <taxon>Thermodesulfobacteriota</taxon>
        <taxon>Desulfovibrionia</taxon>
        <taxon>Desulfovibrionales</taxon>
        <taxon>Desulfovibrionaceae</taxon>
        <taxon>Mailhella</taxon>
    </lineage>
</organism>
<sequence>MDMVHDAHHPGVVPLSMPPEVRTRYYRRHNLYCSATDCLIAACRILETEKELAGGSAISLPAPRAHGLKAERKELAAMQGKLDLLMQTVQLHGLRRAKTPISARP</sequence>
<dbReference type="EMBL" id="DYZA01000208">
    <property type="protein sequence ID" value="HJD98005.1"/>
    <property type="molecule type" value="Genomic_DNA"/>
</dbReference>
<dbReference type="AlphaFoldDB" id="A0A921AY27"/>
<name>A0A921AY27_9BACT</name>
<dbReference type="RefSeq" id="WP_304123291.1">
    <property type="nucleotide sequence ID" value="NZ_DYZA01000208.1"/>
</dbReference>
<accession>A0A921AY27</accession>
<reference evidence="1" key="2">
    <citation type="submission" date="2021-09" db="EMBL/GenBank/DDBJ databases">
        <authorList>
            <person name="Gilroy R."/>
        </authorList>
    </citation>
    <scope>NUCLEOTIDE SEQUENCE</scope>
    <source>
        <strain evidence="1">ChiGjej2B2-19336</strain>
    </source>
</reference>
<dbReference type="Proteomes" id="UP000698963">
    <property type="component" value="Unassembled WGS sequence"/>
</dbReference>
<evidence type="ECO:0000313" key="2">
    <source>
        <dbReference type="Proteomes" id="UP000698963"/>
    </source>
</evidence>
<gene>
    <name evidence="1" type="ORF">K8W16_10225</name>
</gene>
<evidence type="ECO:0000313" key="1">
    <source>
        <dbReference type="EMBL" id="HJD98005.1"/>
    </source>
</evidence>
<proteinExistence type="predicted"/>
<comment type="caution">
    <text evidence="1">The sequence shown here is derived from an EMBL/GenBank/DDBJ whole genome shotgun (WGS) entry which is preliminary data.</text>
</comment>